<name>A0ABY5MNS9_9HYPH</name>
<dbReference type="SUPFAM" id="SSF51735">
    <property type="entry name" value="NAD(P)-binding Rossmann-fold domains"/>
    <property type="match status" value="1"/>
</dbReference>
<dbReference type="EC" id="1.5.1.49" evidence="2"/>
<dbReference type="PIRSF" id="PIRSF001439">
    <property type="entry name" value="CryM"/>
    <property type="match status" value="1"/>
</dbReference>
<dbReference type="GO" id="GO:0016491">
    <property type="term" value="F:oxidoreductase activity"/>
    <property type="evidence" value="ECO:0007669"/>
    <property type="project" value="UniProtKB-KW"/>
</dbReference>
<gene>
    <name evidence="2" type="ORF">NTH_04145</name>
</gene>
<evidence type="ECO:0000313" key="2">
    <source>
        <dbReference type="EMBL" id="UUP19639.1"/>
    </source>
</evidence>
<dbReference type="Pfam" id="PF02423">
    <property type="entry name" value="OCD_Mu_crystall"/>
    <property type="match status" value="1"/>
</dbReference>
<accession>A0ABY5MNS9</accession>
<sequence length="309" mass="32467">MRILDKPELEKRLPWNALIDAIAEALREGKVQSPQRQVLPIAMPDGHTANLLLMPAWVSGEAIGVKAVTYFPQNPEKGLSSINAAYLLFDGATGQLKAVAEGDALTERRTAAASALGARYLVRPDARRLLIVGTGQLSIPVAEAHAAVRDYAEIAVWGRKAEKAQAVADALKAAGLPATTADNLEAAVRAADTISCVTNTTEPLIMGAWLSPGSHLDLIGAFRGDMRESDDEAVRKADIFVDTREGATLAGDLAQPLDAGVIGLHDIRADLAELATGAHPGRTDDEAVTLFKSAGFALEDLAAARLAAG</sequence>
<dbReference type="NCBIfam" id="NF004793">
    <property type="entry name" value="PRK06141.1"/>
    <property type="match status" value="1"/>
</dbReference>
<geneLocation type="plasmid" evidence="2 3">
    <name>p1536_1</name>
</geneLocation>
<evidence type="ECO:0000313" key="3">
    <source>
        <dbReference type="Proteomes" id="UP001342418"/>
    </source>
</evidence>
<protein>
    <submittedName>
        <fullName evidence="2">Delta(1)-pyrroline-2-carboxylate reductase</fullName>
        <ecNumber evidence="2">1.5.1.49</ecNumber>
    </submittedName>
</protein>
<dbReference type="Proteomes" id="UP001342418">
    <property type="component" value="Plasmid p1536_1"/>
</dbReference>
<keyword evidence="3" id="KW-1185">Reference proteome</keyword>
<evidence type="ECO:0000256" key="1">
    <source>
        <dbReference type="ARBA" id="ARBA00008903"/>
    </source>
</evidence>
<dbReference type="PANTHER" id="PTHR13812:SF19">
    <property type="entry name" value="KETIMINE REDUCTASE MU-CRYSTALLIN"/>
    <property type="match status" value="1"/>
</dbReference>
<reference evidence="2 3" key="1">
    <citation type="submission" date="2018-07" db="EMBL/GenBank/DDBJ databases">
        <title>Genome sequence of Nitratireductor thuwali#1536.</title>
        <authorList>
            <person name="Michoud G."/>
            <person name="Merlino G."/>
            <person name="Sefrji F.O."/>
            <person name="Daffonchio D."/>
        </authorList>
    </citation>
    <scope>NUCLEOTIDE SEQUENCE [LARGE SCALE GENOMIC DNA]</scope>
    <source>
        <strain evidence="2 3">Nit1536</strain>
        <plasmid evidence="2 3">p1536_1</plasmid>
    </source>
</reference>
<comment type="similarity">
    <text evidence="1">Belongs to the ornithine cyclodeaminase/mu-crystallin family.</text>
</comment>
<dbReference type="Gene3D" id="3.40.50.720">
    <property type="entry name" value="NAD(P)-binding Rossmann-like Domain"/>
    <property type="match status" value="1"/>
</dbReference>
<dbReference type="RefSeq" id="WP_338532103.1">
    <property type="nucleotide sequence ID" value="NZ_CP030942.1"/>
</dbReference>
<keyword evidence="2" id="KW-0614">Plasmid</keyword>
<dbReference type="InterPro" id="IPR036291">
    <property type="entry name" value="NAD(P)-bd_dom_sf"/>
</dbReference>
<proteinExistence type="inferred from homology"/>
<keyword evidence="2" id="KW-0560">Oxidoreductase</keyword>
<dbReference type="PANTHER" id="PTHR13812">
    <property type="entry name" value="KETIMINE REDUCTASE MU-CRYSTALLIN"/>
    <property type="match status" value="1"/>
</dbReference>
<organism evidence="2 3">
    <name type="scientific">Nitratireductor thuwali</name>
    <dbReference type="NCBI Taxonomy" id="2267699"/>
    <lineage>
        <taxon>Bacteria</taxon>
        <taxon>Pseudomonadati</taxon>
        <taxon>Pseudomonadota</taxon>
        <taxon>Alphaproteobacteria</taxon>
        <taxon>Hyphomicrobiales</taxon>
        <taxon>Phyllobacteriaceae</taxon>
        <taxon>Nitratireductor</taxon>
    </lineage>
</organism>
<dbReference type="EMBL" id="CP030942">
    <property type="protein sequence ID" value="UUP19639.1"/>
    <property type="molecule type" value="Genomic_DNA"/>
</dbReference>
<dbReference type="Gene3D" id="3.30.1780.10">
    <property type="entry name" value="ornithine cyclodeaminase, domain 1"/>
    <property type="match status" value="1"/>
</dbReference>
<dbReference type="InterPro" id="IPR023401">
    <property type="entry name" value="ODC_N"/>
</dbReference>
<dbReference type="InterPro" id="IPR003462">
    <property type="entry name" value="ODC_Mu_crystall"/>
</dbReference>